<evidence type="ECO:0000259" key="9">
    <source>
        <dbReference type="Pfam" id="PF22692"/>
    </source>
</evidence>
<accession>A0A1C2J6R6</accession>
<evidence type="ECO:0000259" key="8">
    <source>
        <dbReference type="Pfam" id="PF06429"/>
    </source>
</evidence>
<evidence type="ECO:0000256" key="5">
    <source>
        <dbReference type="ARBA" id="ARBA00040228"/>
    </source>
</evidence>
<comment type="caution">
    <text evidence="10">The sequence shown here is derived from an EMBL/GenBank/DDBJ whole genome shotgun (WGS) entry which is preliminary data.</text>
</comment>
<feature type="domain" description="Flagellar basal body rod protein N-terminal" evidence="7">
    <location>
        <begin position="6"/>
        <end position="33"/>
    </location>
</feature>
<dbReference type="Pfam" id="PF00460">
    <property type="entry name" value="Flg_bb_rod"/>
    <property type="match status" value="1"/>
</dbReference>
<comment type="subunit">
    <text evidence="4 6">The basal body constitutes a major portion of the flagellar organelle and consists of five rings (E,L,P,S, and M) mounted on a central rod. The rod consists of about 26 subunits of FlgG in the distal portion, and FlgB, FlgC and FlgF are thought to build up the proximal portion of the rod with about 6 subunits each.</text>
</comment>
<evidence type="ECO:0000256" key="6">
    <source>
        <dbReference type="RuleBase" id="RU362116"/>
    </source>
</evidence>
<comment type="subcellular location">
    <subcellularLocation>
        <location evidence="1 6">Bacterial flagellum basal body</location>
    </subcellularLocation>
</comment>
<dbReference type="GO" id="GO:0071978">
    <property type="term" value="P:bacterial-type flagellum-dependent swarming motility"/>
    <property type="evidence" value="ECO:0007669"/>
    <property type="project" value="TreeGrafter"/>
</dbReference>
<dbReference type="GO" id="GO:0030694">
    <property type="term" value="C:bacterial-type flagellum basal body, rod"/>
    <property type="evidence" value="ECO:0007669"/>
    <property type="project" value="UniProtKB-UniRule"/>
</dbReference>
<proteinExistence type="inferred from homology"/>
<dbReference type="NCBIfam" id="NF009280">
    <property type="entry name" value="PRK12640.1"/>
    <property type="match status" value="1"/>
</dbReference>
<keyword evidence="3 6" id="KW-0975">Bacterial flagellum</keyword>
<gene>
    <name evidence="10" type="ORF">A6M23_10215</name>
</gene>
<sequence length="248" mass="26245">MEGTQYIAMTGMLAAYRSLDVTANNLANSNSTAFKAERAAYRAVPLFYQGLPNRVDTVAQKNGVNWQEGPIQQTGRSLDVAINGPGFFVVQNSDGTQAYTRDGNLDITNQGMLVNGNGQAILGTGRVPIFVPPNAHVSIAADGTVSVVPDTPNAQADNVGQILVVNPKPQSLQLAGSSVFVPANGAAINFKDQIPANLIPNALEGSNVNSVSSMVNMISDSRLFQWETQAEQIIATDQKDSSNIPSNL</sequence>
<keyword evidence="11" id="KW-1185">Reference proteome</keyword>
<dbReference type="AlphaFoldDB" id="A0A1C2J6R6"/>
<evidence type="ECO:0000313" key="10">
    <source>
        <dbReference type="EMBL" id="OCX72161.1"/>
    </source>
</evidence>
<organism evidence="10 11">
    <name type="scientific">Acidithiobacillus thiooxidans</name>
    <name type="common">Thiobacillus thiooxidans</name>
    <dbReference type="NCBI Taxonomy" id="930"/>
    <lineage>
        <taxon>Bacteria</taxon>
        <taxon>Pseudomonadati</taxon>
        <taxon>Pseudomonadota</taxon>
        <taxon>Acidithiobacillia</taxon>
        <taxon>Acidithiobacillales</taxon>
        <taxon>Acidithiobacillaceae</taxon>
        <taxon>Acidithiobacillus</taxon>
    </lineage>
</organism>
<dbReference type="Proteomes" id="UP000095008">
    <property type="component" value="Unassembled WGS sequence"/>
</dbReference>
<dbReference type="SUPFAM" id="SSF117143">
    <property type="entry name" value="Flagellar hook protein flgE"/>
    <property type="match status" value="1"/>
</dbReference>
<evidence type="ECO:0000256" key="4">
    <source>
        <dbReference type="ARBA" id="ARBA00038560"/>
    </source>
</evidence>
<dbReference type="PANTHER" id="PTHR30435:SF18">
    <property type="entry name" value="FLAGELLAR BASAL-BODY ROD PROTEIN FLGF"/>
    <property type="match status" value="1"/>
</dbReference>
<evidence type="ECO:0000256" key="3">
    <source>
        <dbReference type="ARBA" id="ARBA00023143"/>
    </source>
</evidence>
<dbReference type="InterPro" id="IPR010930">
    <property type="entry name" value="Flg_bb/hook_C_dom"/>
</dbReference>
<dbReference type="PANTHER" id="PTHR30435">
    <property type="entry name" value="FLAGELLAR PROTEIN"/>
    <property type="match status" value="1"/>
</dbReference>
<dbReference type="NCBIfam" id="TIGR03506">
    <property type="entry name" value="FlgEFG_subfam"/>
    <property type="match status" value="1"/>
</dbReference>
<dbReference type="InterPro" id="IPR019776">
    <property type="entry name" value="Flagellar_basal_body_rod_CS"/>
</dbReference>
<dbReference type="InterPro" id="IPR053967">
    <property type="entry name" value="LlgE_F_G-like_D1"/>
</dbReference>
<evidence type="ECO:0000259" key="7">
    <source>
        <dbReference type="Pfam" id="PF00460"/>
    </source>
</evidence>
<evidence type="ECO:0000313" key="11">
    <source>
        <dbReference type="Proteomes" id="UP000095008"/>
    </source>
</evidence>
<dbReference type="InterPro" id="IPR020013">
    <property type="entry name" value="Flagellar_FlgE/F/G"/>
</dbReference>
<dbReference type="Pfam" id="PF06429">
    <property type="entry name" value="Flg_bbr_C"/>
    <property type="match status" value="1"/>
</dbReference>
<dbReference type="RefSeq" id="WP_065974204.1">
    <property type="nucleotide sequence ID" value="NZ_LWRY01000116.1"/>
</dbReference>
<reference evidence="10" key="1">
    <citation type="journal article" date="2016" name="Int. J. Mol. Sci.">
        <title>Comparative genomics of the extreme acidophile Acidithiobacillus thiooxidans reveals intraspecific divergence and niche adaptation.</title>
        <authorList>
            <person name="Zhang X."/>
            <person name="Feng X."/>
            <person name="Tao J."/>
            <person name="Ma L."/>
            <person name="Xiao Y."/>
            <person name="Liang Y."/>
            <person name="Liu X."/>
            <person name="Yin H."/>
        </authorList>
    </citation>
    <scope>NUCLEOTIDE SEQUENCE [LARGE SCALE GENOMIC DNA]</scope>
    <source>
        <strain evidence="10">DXS-W</strain>
    </source>
</reference>
<comment type="similarity">
    <text evidence="2 6">Belongs to the flagella basal body rod proteins family.</text>
</comment>
<dbReference type="PROSITE" id="PS00588">
    <property type="entry name" value="FLAGELLA_BB_ROD"/>
    <property type="match status" value="1"/>
</dbReference>
<protein>
    <recommendedName>
        <fullName evidence="5 6">Flagellar basal-body rod protein FlgF</fullName>
    </recommendedName>
</protein>
<evidence type="ECO:0000256" key="2">
    <source>
        <dbReference type="ARBA" id="ARBA00009677"/>
    </source>
</evidence>
<name>A0A1C2J6R6_ACITH</name>
<dbReference type="Pfam" id="PF22692">
    <property type="entry name" value="LlgE_F_G_D1"/>
    <property type="match status" value="1"/>
</dbReference>
<dbReference type="InterPro" id="IPR001444">
    <property type="entry name" value="Flag_bb_rod_N"/>
</dbReference>
<evidence type="ECO:0000256" key="1">
    <source>
        <dbReference type="ARBA" id="ARBA00004117"/>
    </source>
</evidence>
<dbReference type="OrthoDB" id="9804559at2"/>
<dbReference type="InterPro" id="IPR037925">
    <property type="entry name" value="FlgE/F/G-like"/>
</dbReference>
<feature type="domain" description="Flagellar basal-body/hook protein C-terminal" evidence="8">
    <location>
        <begin position="201"/>
        <end position="225"/>
    </location>
</feature>
<feature type="domain" description="Flagellar hook protein FlgE/F/G-like D1" evidence="9">
    <location>
        <begin position="81"/>
        <end position="147"/>
    </location>
</feature>
<dbReference type="EMBL" id="LWRY01000116">
    <property type="protein sequence ID" value="OCX72161.1"/>
    <property type="molecule type" value="Genomic_DNA"/>
</dbReference>